<keyword evidence="4" id="KW-1185">Reference proteome</keyword>
<comment type="caution">
    <text evidence="3">The sequence shown here is derived from an EMBL/GenBank/DDBJ whole genome shotgun (WGS) entry which is preliminary data.</text>
</comment>
<name>A0ABS5Y793_9CYAN</name>
<accession>A0ABS5Y793</accession>
<dbReference type="Proteomes" id="UP001196661">
    <property type="component" value="Unassembled WGS sequence"/>
</dbReference>
<gene>
    <name evidence="3" type="ORF">IXB28_15750</name>
</gene>
<proteinExistence type="predicted"/>
<dbReference type="RefSeq" id="WP_215619555.1">
    <property type="nucleotide sequence ID" value="NZ_JADOER010000015.1"/>
</dbReference>
<feature type="compositionally biased region" description="Polar residues" evidence="1">
    <location>
        <begin position="9"/>
        <end position="22"/>
    </location>
</feature>
<dbReference type="SUPFAM" id="SSF89260">
    <property type="entry name" value="Collagen-binding domain"/>
    <property type="match status" value="2"/>
</dbReference>
<evidence type="ECO:0000313" key="4">
    <source>
        <dbReference type="Proteomes" id="UP001196661"/>
    </source>
</evidence>
<organism evidence="3 4">
    <name type="scientific">Leptothoe kymatousa TAU-MAC 1615</name>
    <dbReference type="NCBI Taxonomy" id="2364775"/>
    <lineage>
        <taxon>Bacteria</taxon>
        <taxon>Bacillati</taxon>
        <taxon>Cyanobacteriota</taxon>
        <taxon>Cyanophyceae</taxon>
        <taxon>Nodosilineales</taxon>
        <taxon>Cymatolegaceae</taxon>
        <taxon>Leptothoe</taxon>
        <taxon>Leptothoe kymatousa</taxon>
    </lineage>
</organism>
<sequence>MAEFDLERIQSTPVSQNENTLNNSESSDIFEFDVYGYRSNIGLYLHNVNGGDADLNLYYDSNNNGFLDSNDELVISSTNGGNSSETIDYAAPTTQGTYFAEVFLYSLNSGSSEISYDLDLSFIYSNEERGLGLIDETPVSLNRYSVSEASPTDVFEFSVDGTQNLNLSLHNISSGDDADLYLYEDTNNNGIFDNDDVQIQYSWNSGNSDDSISLQADSGTYFAQVRRYEYDSQGSVYYDLDISTTDNASNLLGTDVELGNIDDDLVLQGNVGDLKTTVTYEFSLGANEGVNLLLEGLSDDADIRVVRDNNNNGIVDSDEVLGISQNWNNANEVISGIEQAGNYFIQVYQYTGNTSYNLNVEHYSL</sequence>
<reference evidence="3 4" key="1">
    <citation type="journal article" date="2021" name="Mar. Drugs">
        <title>Genome Reduction and Secondary Metabolism of the Marine Sponge-Associated Cyanobacterium Leptothoe.</title>
        <authorList>
            <person name="Konstantinou D."/>
            <person name="Popin R.V."/>
            <person name="Fewer D.P."/>
            <person name="Sivonen K."/>
            <person name="Gkelis S."/>
        </authorList>
    </citation>
    <scope>NUCLEOTIDE SEQUENCE [LARGE SCALE GENOMIC DNA]</scope>
    <source>
        <strain evidence="3 4">TAU-MAC 1615</strain>
    </source>
</reference>
<dbReference type="EMBL" id="JADOER010000015">
    <property type="protein sequence ID" value="MBT9313667.1"/>
    <property type="molecule type" value="Genomic_DNA"/>
</dbReference>
<evidence type="ECO:0000313" key="3">
    <source>
        <dbReference type="EMBL" id="MBT9313667.1"/>
    </source>
</evidence>
<dbReference type="Gene3D" id="2.60.120.380">
    <property type="match status" value="3"/>
</dbReference>
<feature type="domain" description="Peptidase C-terminal archaeal/bacterial" evidence="2">
    <location>
        <begin position="152"/>
        <end position="226"/>
    </location>
</feature>
<dbReference type="Pfam" id="PF04151">
    <property type="entry name" value="PPC"/>
    <property type="match status" value="1"/>
</dbReference>
<dbReference type="InterPro" id="IPR007280">
    <property type="entry name" value="Peptidase_C_arc/bac"/>
</dbReference>
<feature type="region of interest" description="Disordered" evidence="1">
    <location>
        <begin position="1"/>
        <end position="22"/>
    </location>
</feature>
<evidence type="ECO:0000256" key="1">
    <source>
        <dbReference type="SAM" id="MobiDB-lite"/>
    </source>
</evidence>
<evidence type="ECO:0000259" key="2">
    <source>
        <dbReference type="Pfam" id="PF04151"/>
    </source>
</evidence>
<protein>
    <submittedName>
        <fullName evidence="3">Pre-peptidase C-terminal domain-containing protein</fullName>
    </submittedName>
</protein>